<feature type="chain" id="PRO_5044693579" description="Secreted protein" evidence="1">
    <location>
        <begin position="26"/>
        <end position="131"/>
    </location>
</feature>
<dbReference type="AlphaFoldDB" id="A0A8T1ZZP8"/>
<gene>
    <name evidence="2" type="ORF">ISN44_As10g023720</name>
</gene>
<evidence type="ECO:0000256" key="1">
    <source>
        <dbReference type="SAM" id="SignalP"/>
    </source>
</evidence>
<reference evidence="2 3" key="1">
    <citation type="submission" date="2020-12" db="EMBL/GenBank/DDBJ databases">
        <title>Concerted genomic and epigenomic changes stabilize Arabidopsis allopolyploids.</title>
        <authorList>
            <person name="Chen Z."/>
        </authorList>
    </citation>
    <scope>NUCLEOTIDE SEQUENCE [LARGE SCALE GENOMIC DNA]</scope>
    <source>
        <strain evidence="2">As9502</strain>
        <tissue evidence="2">Leaf</tissue>
    </source>
</reference>
<sequence>MSPSMWKKLRLFMCLHLQLRRYALLAQMVLLESRPPHLFRVRFSYLSSSLSCGLHRSHDRFRRNQALGVTDFTCTEWCKKQMENVICIGRRKVNRELENKSPATDTCRSGFGLLSKIGAKPSFGNLHTFKV</sequence>
<evidence type="ECO:0008006" key="4">
    <source>
        <dbReference type="Google" id="ProtNLM"/>
    </source>
</evidence>
<dbReference type="OrthoDB" id="1135010at2759"/>
<evidence type="ECO:0000313" key="2">
    <source>
        <dbReference type="EMBL" id="KAG7565731.1"/>
    </source>
</evidence>
<accession>A0A8T1ZZP8</accession>
<dbReference type="EMBL" id="JAEFBJ010000010">
    <property type="protein sequence ID" value="KAG7565731.1"/>
    <property type="molecule type" value="Genomic_DNA"/>
</dbReference>
<keyword evidence="1" id="KW-0732">Signal</keyword>
<organism evidence="2 3">
    <name type="scientific">Arabidopsis suecica</name>
    <name type="common">Swedish thale-cress</name>
    <name type="synonym">Cardaminopsis suecica</name>
    <dbReference type="NCBI Taxonomy" id="45249"/>
    <lineage>
        <taxon>Eukaryota</taxon>
        <taxon>Viridiplantae</taxon>
        <taxon>Streptophyta</taxon>
        <taxon>Embryophyta</taxon>
        <taxon>Tracheophyta</taxon>
        <taxon>Spermatophyta</taxon>
        <taxon>Magnoliopsida</taxon>
        <taxon>eudicotyledons</taxon>
        <taxon>Gunneridae</taxon>
        <taxon>Pentapetalae</taxon>
        <taxon>rosids</taxon>
        <taxon>malvids</taxon>
        <taxon>Brassicales</taxon>
        <taxon>Brassicaceae</taxon>
        <taxon>Camelineae</taxon>
        <taxon>Arabidopsis</taxon>
    </lineage>
</organism>
<keyword evidence="3" id="KW-1185">Reference proteome</keyword>
<proteinExistence type="predicted"/>
<name>A0A8T1ZZP8_ARASU</name>
<comment type="caution">
    <text evidence="2">The sequence shown here is derived from an EMBL/GenBank/DDBJ whole genome shotgun (WGS) entry which is preliminary data.</text>
</comment>
<feature type="signal peptide" evidence="1">
    <location>
        <begin position="1"/>
        <end position="25"/>
    </location>
</feature>
<dbReference type="EMBL" id="JAEFBJ010000010">
    <property type="protein sequence ID" value="KAG7565732.1"/>
    <property type="molecule type" value="Genomic_DNA"/>
</dbReference>
<protein>
    <recommendedName>
        <fullName evidence="4">Secreted protein</fullName>
    </recommendedName>
</protein>
<dbReference type="Proteomes" id="UP000694251">
    <property type="component" value="Chromosome 10"/>
</dbReference>
<evidence type="ECO:0000313" key="3">
    <source>
        <dbReference type="Proteomes" id="UP000694251"/>
    </source>
</evidence>